<evidence type="ECO:0000256" key="4">
    <source>
        <dbReference type="ARBA" id="ARBA00013085"/>
    </source>
</evidence>
<dbReference type="InterPro" id="IPR000760">
    <property type="entry name" value="Inositol_monophosphatase-like"/>
</dbReference>
<evidence type="ECO:0000256" key="6">
    <source>
        <dbReference type="ARBA" id="ARBA00022723"/>
    </source>
</evidence>
<comment type="similarity">
    <text evidence="3">Belongs to the inositol monophosphatase superfamily.</text>
</comment>
<dbReference type="CDD" id="cd01641">
    <property type="entry name" value="Bacterial_IMPase_like_1"/>
    <property type="match status" value="1"/>
</dbReference>
<evidence type="ECO:0000256" key="3">
    <source>
        <dbReference type="ARBA" id="ARBA00009759"/>
    </source>
</evidence>
<evidence type="ECO:0000256" key="11">
    <source>
        <dbReference type="NCBIfam" id="TIGR02067"/>
    </source>
</evidence>
<evidence type="ECO:0000256" key="10">
    <source>
        <dbReference type="ARBA" id="ARBA00049158"/>
    </source>
</evidence>
<sequence length="270" mass="28525">MVISAANATPSLADMAEVARRIAVEAGLKGLEWFRKPVAVEVKGDQSPVTEADRAVETLLRERLRAAFPGHAILGEEFGIEGASDAPVWVVDPIDGTRSFITGWPIWGTLMSMALAGRSSLGVLHMPALGESWVAHAGGDCLFYAADGQVSTARTSGCTSLAEARFYTTSPDYFNAGEQAGYEAIRSATSVQRFGGDCYAYGMLASGHVDLVVESRLQPYDFLALVPVIEQAGGVISDWQGRPLEIGSGEQVIAAATPALHREALALIAG</sequence>
<keyword evidence="6" id="KW-0479">Metal-binding</keyword>
<proteinExistence type="inferred from homology"/>
<dbReference type="EC" id="3.1.3.15" evidence="4 11"/>
<dbReference type="Pfam" id="PF00459">
    <property type="entry name" value="Inositol_P"/>
    <property type="match status" value="1"/>
</dbReference>
<keyword evidence="9" id="KW-0368">Histidine biosynthesis</keyword>
<evidence type="ECO:0000313" key="13">
    <source>
        <dbReference type="Proteomes" id="UP001198571"/>
    </source>
</evidence>
<dbReference type="SUPFAM" id="SSF56655">
    <property type="entry name" value="Carbohydrate phosphatase"/>
    <property type="match status" value="1"/>
</dbReference>
<accession>A0ABS8CN38</accession>
<evidence type="ECO:0000256" key="1">
    <source>
        <dbReference type="ARBA" id="ARBA00001946"/>
    </source>
</evidence>
<organism evidence="12 13">
    <name type="scientific">Pseudogemmobacter faecipullorum</name>
    <dbReference type="NCBI Taxonomy" id="2755041"/>
    <lineage>
        <taxon>Bacteria</taxon>
        <taxon>Pseudomonadati</taxon>
        <taxon>Pseudomonadota</taxon>
        <taxon>Alphaproteobacteria</taxon>
        <taxon>Rhodobacterales</taxon>
        <taxon>Paracoccaceae</taxon>
        <taxon>Pseudogemmobacter</taxon>
    </lineage>
</organism>
<protein>
    <recommendedName>
        <fullName evidence="4 11">Histidinol-phosphatase</fullName>
        <ecNumber evidence="4 11">3.1.3.15</ecNumber>
    </recommendedName>
</protein>
<keyword evidence="7 12" id="KW-0378">Hydrolase</keyword>
<dbReference type="EMBL" id="JACDXX010000010">
    <property type="protein sequence ID" value="MCB5410798.1"/>
    <property type="molecule type" value="Genomic_DNA"/>
</dbReference>
<dbReference type="Proteomes" id="UP001198571">
    <property type="component" value="Unassembled WGS sequence"/>
</dbReference>
<dbReference type="PANTHER" id="PTHR43200:SF6">
    <property type="entry name" value="3'(2'),5'-BISPHOSPHATE NUCLEOTIDASE"/>
    <property type="match status" value="1"/>
</dbReference>
<dbReference type="PROSITE" id="PS00629">
    <property type="entry name" value="IMP_1"/>
    <property type="match status" value="1"/>
</dbReference>
<keyword evidence="13" id="KW-1185">Reference proteome</keyword>
<evidence type="ECO:0000256" key="8">
    <source>
        <dbReference type="ARBA" id="ARBA00022842"/>
    </source>
</evidence>
<dbReference type="InterPro" id="IPR020583">
    <property type="entry name" value="Inositol_monoP_metal-BS"/>
</dbReference>
<comment type="pathway">
    <text evidence="2">Amino-acid biosynthesis; L-histidine biosynthesis; L-histidine from 5-phospho-alpha-D-ribose 1-diphosphate: step 8/9.</text>
</comment>
<evidence type="ECO:0000256" key="2">
    <source>
        <dbReference type="ARBA" id="ARBA00004970"/>
    </source>
</evidence>
<dbReference type="RefSeq" id="WP_226936008.1">
    <property type="nucleotide sequence ID" value="NZ_JACDXX010000010.1"/>
</dbReference>
<dbReference type="InterPro" id="IPR011809">
    <property type="entry name" value="His_9_proposed"/>
</dbReference>
<comment type="caution">
    <text evidence="12">The sequence shown here is derived from an EMBL/GenBank/DDBJ whole genome shotgun (WGS) entry which is preliminary data.</text>
</comment>
<evidence type="ECO:0000313" key="12">
    <source>
        <dbReference type="EMBL" id="MCB5410798.1"/>
    </source>
</evidence>
<comment type="catalytic activity">
    <reaction evidence="10">
        <text>L-histidinol phosphate + H2O = L-histidinol + phosphate</text>
        <dbReference type="Rhea" id="RHEA:14465"/>
        <dbReference type="ChEBI" id="CHEBI:15377"/>
        <dbReference type="ChEBI" id="CHEBI:43474"/>
        <dbReference type="ChEBI" id="CHEBI:57699"/>
        <dbReference type="ChEBI" id="CHEBI:57980"/>
        <dbReference type="EC" id="3.1.3.15"/>
    </reaction>
</comment>
<evidence type="ECO:0000256" key="5">
    <source>
        <dbReference type="ARBA" id="ARBA00022605"/>
    </source>
</evidence>
<comment type="cofactor">
    <cofactor evidence="1">
        <name>Mg(2+)</name>
        <dbReference type="ChEBI" id="CHEBI:18420"/>
    </cofactor>
</comment>
<reference evidence="12 13" key="1">
    <citation type="submission" date="2020-07" db="EMBL/GenBank/DDBJ databases">
        <title>Pseudogemmobacter sp. nov., isolated from poultry manure in Taiwan.</title>
        <authorList>
            <person name="Lin S.-Y."/>
            <person name="Tang Y.-S."/>
            <person name="Young C.-C."/>
        </authorList>
    </citation>
    <scope>NUCLEOTIDE SEQUENCE [LARGE SCALE GENOMIC DNA]</scope>
    <source>
        <strain evidence="12 13">CC-YST710</strain>
    </source>
</reference>
<dbReference type="PRINTS" id="PR00377">
    <property type="entry name" value="IMPHPHTASES"/>
</dbReference>
<keyword evidence="8" id="KW-0460">Magnesium</keyword>
<dbReference type="PANTHER" id="PTHR43200">
    <property type="entry name" value="PHOSPHATASE"/>
    <property type="match status" value="1"/>
</dbReference>
<dbReference type="Gene3D" id="3.40.190.80">
    <property type="match status" value="1"/>
</dbReference>
<dbReference type="Gene3D" id="3.30.540.10">
    <property type="entry name" value="Fructose-1,6-Bisphosphatase, subunit A, domain 1"/>
    <property type="match status" value="1"/>
</dbReference>
<name>A0ABS8CN38_9RHOB</name>
<keyword evidence="5" id="KW-0028">Amino-acid biosynthesis</keyword>
<gene>
    <name evidence="12" type="primary">hisN</name>
    <name evidence="12" type="ORF">H0485_12415</name>
</gene>
<evidence type="ECO:0000256" key="9">
    <source>
        <dbReference type="ARBA" id="ARBA00023102"/>
    </source>
</evidence>
<dbReference type="InterPro" id="IPR051090">
    <property type="entry name" value="Inositol_monoP_superfamily"/>
</dbReference>
<dbReference type="GO" id="GO:0004401">
    <property type="term" value="F:histidinol-phosphatase activity"/>
    <property type="evidence" value="ECO:0007669"/>
    <property type="project" value="UniProtKB-EC"/>
</dbReference>
<evidence type="ECO:0000256" key="7">
    <source>
        <dbReference type="ARBA" id="ARBA00022801"/>
    </source>
</evidence>
<dbReference type="NCBIfam" id="TIGR02067">
    <property type="entry name" value="his_9_HisN"/>
    <property type="match status" value="1"/>
</dbReference>